<feature type="domain" description="C2H2-type" evidence="9">
    <location>
        <begin position="290"/>
        <end position="318"/>
    </location>
</feature>
<evidence type="ECO:0000313" key="10">
    <source>
        <dbReference type="EMBL" id="VDO97505.1"/>
    </source>
</evidence>
<evidence type="ECO:0000256" key="6">
    <source>
        <dbReference type="ARBA" id="ARBA00023242"/>
    </source>
</evidence>
<keyword evidence="4 7" id="KW-0863">Zinc-finger</keyword>
<dbReference type="OrthoDB" id="10014897at2759"/>
<dbReference type="AlphaFoldDB" id="A0A3P8DP89"/>
<evidence type="ECO:0000256" key="2">
    <source>
        <dbReference type="ARBA" id="ARBA00022723"/>
    </source>
</evidence>
<organism evidence="10">
    <name type="scientific">Heligmosomoides polygyrus</name>
    <name type="common">Parasitic roundworm</name>
    <dbReference type="NCBI Taxonomy" id="6339"/>
    <lineage>
        <taxon>Eukaryota</taxon>
        <taxon>Metazoa</taxon>
        <taxon>Ecdysozoa</taxon>
        <taxon>Nematoda</taxon>
        <taxon>Chromadorea</taxon>
        <taxon>Rhabditida</taxon>
        <taxon>Rhabditina</taxon>
        <taxon>Rhabditomorpha</taxon>
        <taxon>Strongyloidea</taxon>
        <taxon>Heligmosomidae</taxon>
        <taxon>Heligmosomoides</taxon>
    </lineage>
</organism>
<keyword evidence="11" id="KW-1185">Reference proteome</keyword>
<protein>
    <submittedName>
        <fullName evidence="12">C2H2-type domain-containing protein</fullName>
    </submittedName>
</protein>
<evidence type="ECO:0000256" key="7">
    <source>
        <dbReference type="PROSITE-ProRule" id="PRU00042"/>
    </source>
</evidence>
<dbReference type="EMBL" id="UZAH01028081">
    <property type="protein sequence ID" value="VDO97505.1"/>
    <property type="molecule type" value="Genomic_DNA"/>
</dbReference>
<dbReference type="InterPro" id="IPR013087">
    <property type="entry name" value="Znf_C2H2_type"/>
</dbReference>
<dbReference type="PROSITE" id="PS50157">
    <property type="entry name" value="ZINC_FINGER_C2H2_2"/>
    <property type="match status" value="2"/>
</dbReference>
<evidence type="ECO:0000256" key="1">
    <source>
        <dbReference type="ARBA" id="ARBA00004123"/>
    </source>
</evidence>
<keyword evidence="2" id="KW-0479">Metal-binding</keyword>
<reference evidence="10 11" key="1">
    <citation type="submission" date="2018-11" db="EMBL/GenBank/DDBJ databases">
        <authorList>
            <consortium name="Pathogen Informatics"/>
        </authorList>
    </citation>
    <scope>NUCLEOTIDE SEQUENCE [LARGE SCALE GENOMIC DNA]</scope>
</reference>
<dbReference type="InterPro" id="IPR050888">
    <property type="entry name" value="ZnF_C2H2-type_TF"/>
</dbReference>
<evidence type="ECO:0000313" key="12">
    <source>
        <dbReference type="WBParaSite" id="HPBE_0001381001-mRNA-1"/>
    </source>
</evidence>
<evidence type="ECO:0000256" key="8">
    <source>
        <dbReference type="SAM" id="MobiDB-lite"/>
    </source>
</evidence>
<feature type="region of interest" description="Disordered" evidence="8">
    <location>
        <begin position="111"/>
        <end position="135"/>
    </location>
</feature>
<gene>
    <name evidence="10" type="ORF">HPBE_LOCUS13811</name>
</gene>
<comment type="subcellular location">
    <subcellularLocation>
        <location evidence="1">Nucleus</location>
    </subcellularLocation>
</comment>
<dbReference type="WBParaSite" id="HPBE_0001381001-mRNA-1">
    <property type="protein sequence ID" value="HPBE_0001381001-mRNA-1"/>
    <property type="gene ID" value="HPBE_0001381001"/>
</dbReference>
<dbReference type="Proteomes" id="UP000050761">
    <property type="component" value="Unassembled WGS sequence"/>
</dbReference>
<evidence type="ECO:0000256" key="4">
    <source>
        <dbReference type="ARBA" id="ARBA00022771"/>
    </source>
</evidence>
<feature type="domain" description="C2H2-type" evidence="9">
    <location>
        <begin position="65"/>
        <end position="88"/>
    </location>
</feature>
<keyword evidence="3" id="KW-0677">Repeat</keyword>
<evidence type="ECO:0000313" key="11">
    <source>
        <dbReference type="Proteomes" id="UP000050761"/>
    </source>
</evidence>
<evidence type="ECO:0000259" key="9">
    <source>
        <dbReference type="PROSITE" id="PS50157"/>
    </source>
</evidence>
<name>A0A3P8DP89_HELPZ</name>
<sequence>MSRRKQLKPQPVKDDVGSQSCTVNGDESKSKKRRLLFDNAQVKSEPCDDETKSEVSSVTNELKLLDCQFCGAAFESISDLQTHTLRDHLPMVSRNISRATPFAPSTRLSVVGTNSREPISAKVPPTRRPLGKSLPEPTGQPAIRLLLRAGCLQPRIGWGPVSMSRGFSPGLGLRGEFRSVPLAMRKTFHLQPVPSLECQHCFAMLPSFAAFVIHMRGHLNDLRKPVRFCAECGMSCGDAAAFGQHFIEHHLRLQHLCAVCGQTRPSEAVDDNQCEFQEHVLSHSNELMSLECGQCRLGFESRELLAMHVQLVHDRDQASDKTDSAPSPIRNGHITMPPSIQKEIRILHCSVCDEKCYGEDALDEHRLFSHCKVNLITSFPKIPLVCAMNFVFISEKLGRSRWFIFTAQLCD</sequence>
<accession>A0A3P8DP89</accession>
<evidence type="ECO:0000256" key="5">
    <source>
        <dbReference type="ARBA" id="ARBA00022833"/>
    </source>
</evidence>
<dbReference type="SMART" id="SM00355">
    <property type="entry name" value="ZnF_C2H2"/>
    <property type="match status" value="6"/>
</dbReference>
<reference evidence="12" key="2">
    <citation type="submission" date="2019-09" db="UniProtKB">
        <authorList>
            <consortium name="WormBaseParasite"/>
        </authorList>
    </citation>
    <scope>IDENTIFICATION</scope>
</reference>
<dbReference type="GO" id="GO:0005634">
    <property type="term" value="C:nucleus"/>
    <property type="evidence" value="ECO:0007669"/>
    <property type="project" value="UniProtKB-SubCell"/>
</dbReference>
<evidence type="ECO:0000256" key="3">
    <source>
        <dbReference type="ARBA" id="ARBA00022737"/>
    </source>
</evidence>
<dbReference type="PROSITE" id="PS00028">
    <property type="entry name" value="ZINC_FINGER_C2H2_1"/>
    <property type="match status" value="2"/>
</dbReference>
<feature type="region of interest" description="Disordered" evidence="8">
    <location>
        <begin position="1"/>
        <end position="36"/>
    </location>
</feature>
<keyword evidence="5" id="KW-0862">Zinc</keyword>
<dbReference type="GO" id="GO:0008270">
    <property type="term" value="F:zinc ion binding"/>
    <property type="evidence" value="ECO:0007669"/>
    <property type="project" value="UniProtKB-KW"/>
</dbReference>
<keyword evidence="6" id="KW-0539">Nucleus</keyword>
<dbReference type="PANTHER" id="PTHR24406">
    <property type="entry name" value="TRANSCRIPTIONAL REPRESSOR CTCFL-RELATED"/>
    <property type="match status" value="1"/>
</dbReference>
<proteinExistence type="predicted"/>